<sequence length="391" mass="42330">MRQENAQFFQLSTMDSTPSILRSSCDNCTAAKVKCSQGRPGCARCARHGVTCAYSISRKATRNGMTSRKNKPRSQSALSTVPSVEPPAEPPSNMTPALPVDASQLPPTPSLTWDPHFATFSFGETPAILPNGSPPAGSPPMPPFHAASGVPWSLFAKGTTPNFPLSQLMETPTPAMEMITDPPTDSSNGSKPREGDNCCSESVDIMVLLQFKAIHEMRSNAIARGRSEETSSLPFDHILTTCRSACQRLLELMQCDCATKGHMALMHSSIISAILYWFNCAAQSEGPRPADFLHSYSPPARACVSAAPSVSGPPTTMGLYQLEEEDRVAIRQTLILGKLRRVATAIDRLEELGTGTGSRSPNIHKGLATWLRTEMQQVTSALRVDARVEEW</sequence>
<dbReference type="InterPro" id="IPR050675">
    <property type="entry name" value="OAF3"/>
</dbReference>
<evidence type="ECO:0000259" key="8">
    <source>
        <dbReference type="PROSITE" id="PS50048"/>
    </source>
</evidence>
<dbReference type="InterPro" id="IPR036864">
    <property type="entry name" value="Zn2-C6_fun-type_DNA-bd_sf"/>
</dbReference>
<dbReference type="RefSeq" id="XP_033422134.1">
    <property type="nucleotide sequence ID" value="XM_033574116.1"/>
</dbReference>
<proteinExistence type="predicted"/>
<dbReference type="GeneID" id="54332226"/>
<keyword evidence="3" id="KW-0805">Transcription regulation</keyword>
<keyword evidence="6" id="KW-0539">Nucleus</keyword>
<dbReference type="GO" id="GO:0008270">
    <property type="term" value="F:zinc ion binding"/>
    <property type="evidence" value="ECO:0007669"/>
    <property type="project" value="InterPro"/>
</dbReference>
<comment type="caution">
    <text evidence="9">The sequence shown here is derived from an EMBL/GenBank/DDBJ whole genome shotgun (WGS) entry which is preliminary data.</text>
</comment>
<organism evidence="9 10">
    <name type="scientific">Aspergillus tanneri</name>
    <dbReference type="NCBI Taxonomy" id="1220188"/>
    <lineage>
        <taxon>Eukaryota</taxon>
        <taxon>Fungi</taxon>
        <taxon>Dikarya</taxon>
        <taxon>Ascomycota</taxon>
        <taxon>Pezizomycotina</taxon>
        <taxon>Eurotiomycetes</taxon>
        <taxon>Eurotiomycetidae</taxon>
        <taxon>Eurotiales</taxon>
        <taxon>Aspergillaceae</taxon>
        <taxon>Aspergillus</taxon>
        <taxon>Aspergillus subgen. Circumdati</taxon>
    </lineage>
</organism>
<evidence type="ECO:0000256" key="4">
    <source>
        <dbReference type="ARBA" id="ARBA00023125"/>
    </source>
</evidence>
<gene>
    <name evidence="9" type="ORF">ATNIH1004_009524</name>
</gene>
<evidence type="ECO:0000256" key="6">
    <source>
        <dbReference type="ARBA" id="ARBA00023242"/>
    </source>
</evidence>
<evidence type="ECO:0000256" key="3">
    <source>
        <dbReference type="ARBA" id="ARBA00023015"/>
    </source>
</evidence>
<dbReference type="Pfam" id="PF08493">
    <property type="entry name" value="AflR"/>
    <property type="match status" value="1"/>
</dbReference>
<dbReference type="CDD" id="cd00067">
    <property type="entry name" value="GAL4"/>
    <property type="match status" value="1"/>
</dbReference>
<evidence type="ECO:0000313" key="10">
    <source>
        <dbReference type="Proteomes" id="UP000324241"/>
    </source>
</evidence>
<dbReference type="SMART" id="SM00066">
    <property type="entry name" value="GAL4"/>
    <property type="match status" value="1"/>
</dbReference>
<dbReference type="PROSITE" id="PS50048">
    <property type="entry name" value="ZN2_CY6_FUNGAL_2"/>
    <property type="match status" value="1"/>
</dbReference>
<feature type="compositionally biased region" description="Polar residues" evidence="7">
    <location>
        <begin position="63"/>
        <end position="80"/>
    </location>
</feature>
<dbReference type="SUPFAM" id="SSF57701">
    <property type="entry name" value="Zn2/Cys6 DNA-binding domain"/>
    <property type="match status" value="1"/>
</dbReference>
<dbReference type="PRINTS" id="PR00755">
    <property type="entry name" value="AFLATOXINBRP"/>
</dbReference>
<dbReference type="PANTHER" id="PTHR31069">
    <property type="entry name" value="OLEATE-ACTIVATED TRANSCRIPTION FACTOR 1-RELATED"/>
    <property type="match status" value="1"/>
</dbReference>
<dbReference type="GO" id="GO:0003677">
    <property type="term" value="F:DNA binding"/>
    <property type="evidence" value="ECO:0007669"/>
    <property type="project" value="UniProtKB-KW"/>
</dbReference>
<dbReference type="InterPro" id="IPR001138">
    <property type="entry name" value="Zn2Cys6_DnaBD"/>
</dbReference>
<dbReference type="InterPro" id="IPR013700">
    <property type="entry name" value="AflR"/>
</dbReference>
<keyword evidence="4" id="KW-0238">DNA-binding</keyword>
<evidence type="ECO:0000313" key="9">
    <source>
        <dbReference type="EMBL" id="KAA8642772.1"/>
    </source>
</evidence>
<keyword evidence="5" id="KW-0804">Transcription</keyword>
<dbReference type="GO" id="GO:0009893">
    <property type="term" value="P:positive regulation of metabolic process"/>
    <property type="evidence" value="ECO:0007669"/>
    <property type="project" value="UniProtKB-ARBA"/>
</dbReference>
<feature type="domain" description="Zn(2)-C6 fungal-type" evidence="8">
    <location>
        <begin position="24"/>
        <end position="54"/>
    </location>
</feature>
<dbReference type="PROSITE" id="PS00463">
    <property type="entry name" value="ZN2_CY6_FUNGAL_1"/>
    <property type="match status" value="1"/>
</dbReference>
<feature type="region of interest" description="Disordered" evidence="7">
    <location>
        <begin position="61"/>
        <end position="98"/>
    </location>
</feature>
<dbReference type="AlphaFoldDB" id="A0A5M9M6V2"/>
<dbReference type="GO" id="GO:0000981">
    <property type="term" value="F:DNA-binding transcription factor activity, RNA polymerase II-specific"/>
    <property type="evidence" value="ECO:0007669"/>
    <property type="project" value="InterPro"/>
</dbReference>
<dbReference type="VEuPathDB" id="FungiDB:EYZ11_002930"/>
<keyword evidence="2" id="KW-0862">Zinc</keyword>
<reference evidence="9 10" key="1">
    <citation type="submission" date="2019-08" db="EMBL/GenBank/DDBJ databases">
        <title>The genome sequence of a newly discovered highly antifungal drug resistant Aspergillus species, Aspergillus tanneri NIH 1004.</title>
        <authorList>
            <person name="Mounaud S."/>
            <person name="Singh I."/>
            <person name="Joardar V."/>
            <person name="Pakala S."/>
            <person name="Pakala S."/>
            <person name="Venepally P."/>
            <person name="Chung J.K."/>
            <person name="Losada L."/>
            <person name="Nierman W.C."/>
        </authorList>
    </citation>
    <scope>NUCLEOTIDE SEQUENCE [LARGE SCALE GENOMIC DNA]</scope>
    <source>
        <strain evidence="9 10">NIH1004</strain>
    </source>
</reference>
<dbReference type="EMBL" id="QUQM01000005">
    <property type="protein sequence ID" value="KAA8642772.1"/>
    <property type="molecule type" value="Genomic_DNA"/>
</dbReference>
<name>A0A5M9M6V2_9EURO</name>
<dbReference type="Proteomes" id="UP000324241">
    <property type="component" value="Unassembled WGS sequence"/>
</dbReference>
<dbReference type="GO" id="GO:0045122">
    <property type="term" value="P:aflatoxin biosynthetic process"/>
    <property type="evidence" value="ECO:0007669"/>
    <property type="project" value="InterPro"/>
</dbReference>
<evidence type="ECO:0000256" key="1">
    <source>
        <dbReference type="ARBA" id="ARBA00022723"/>
    </source>
</evidence>
<dbReference type="Pfam" id="PF00172">
    <property type="entry name" value="Zn_clus"/>
    <property type="match status" value="1"/>
</dbReference>
<dbReference type="GO" id="GO:0005634">
    <property type="term" value="C:nucleus"/>
    <property type="evidence" value="ECO:0007669"/>
    <property type="project" value="InterPro"/>
</dbReference>
<dbReference type="PANTHER" id="PTHR31069:SF31">
    <property type="entry name" value="MONODICTYPHENONE CLUSTER TRANSCRIPTION FACTOR-RELATED"/>
    <property type="match status" value="1"/>
</dbReference>
<evidence type="ECO:0000256" key="2">
    <source>
        <dbReference type="ARBA" id="ARBA00022833"/>
    </source>
</evidence>
<accession>A0A5M9M6V2</accession>
<protein>
    <recommendedName>
        <fullName evidence="8">Zn(2)-C6 fungal-type domain-containing protein</fullName>
    </recommendedName>
</protein>
<evidence type="ECO:0000256" key="5">
    <source>
        <dbReference type="ARBA" id="ARBA00023163"/>
    </source>
</evidence>
<keyword evidence="1" id="KW-0479">Metal-binding</keyword>
<evidence type="ECO:0000256" key="7">
    <source>
        <dbReference type="SAM" id="MobiDB-lite"/>
    </source>
</evidence>
<dbReference type="Gene3D" id="4.10.240.10">
    <property type="entry name" value="Zn(2)-C6 fungal-type DNA-binding domain"/>
    <property type="match status" value="1"/>
</dbReference>
<dbReference type="OrthoDB" id="2740448at2759"/>